<dbReference type="STRING" id="1079859.SAMN04515674_102460"/>
<dbReference type="SMART" id="SM00849">
    <property type="entry name" value="Lactamase_B"/>
    <property type="match status" value="1"/>
</dbReference>
<accession>A0A1I5PHF7</accession>
<dbReference type="Pfam" id="PF00753">
    <property type="entry name" value="Lactamase_B"/>
    <property type="match status" value="1"/>
</dbReference>
<evidence type="ECO:0000313" key="7">
    <source>
        <dbReference type="Proteomes" id="UP000199306"/>
    </source>
</evidence>
<name>A0A1I5PHF7_9BACT</name>
<dbReference type="AlphaFoldDB" id="A0A1I5PHF7"/>
<dbReference type="CDD" id="cd06262">
    <property type="entry name" value="metallo-hydrolase-like_MBL-fold"/>
    <property type="match status" value="1"/>
</dbReference>
<keyword evidence="3" id="KW-0378">Hydrolase</keyword>
<keyword evidence="7" id="KW-1185">Reference proteome</keyword>
<protein>
    <submittedName>
        <fullName evidence="6">Glyoxylase, beta-lactamase superfamily II</fullName>
    </submittedName>
</protein>
<dbReference type="OrthoDB" id="9802248at2"/>
<gene>
    <name evidence="6" type="ORF">SAMN04515674_102460</name>
</gene>
<evidence type="ECO:0000256" key="1">
    <source>
        <dbReference type="ARBA" id="ARBA00001947"/>
    </source>
</evidence>
<dbReference type="EMBL" id="FOXH01000002">
    <property type="protein sequence ID" value="SFP32971.1"/>
    <property type="molecule type" value="Genomic_DNA"/>
</dbReference>
<reference evidence="6 7" key="1">
    <citation type="submission" date="2016-10" db="EMBL/GenBank/DDBJ databases">
        <authorList>
            <person name="de Groot N.N."/>
        </authorList>
    </citation>
    <scope>NUCLEOTIDE SEQUENCE [LARGE SCALE GENOMIC DNA]</scope>
    <source>
        <strain evidence="7">E92,LMG 26720,CCM 7988</strain>
    </source>
</reference>
<evidence type="ECO:0000256" key="2">
    <source>
        <dbReference type="ARBA" id="ARBA00022723"/>
    </source>
</evidence>
<evidence type="ECO:0000256" key="3">
    <source>
        <dbReference type="ARBA" id="ARBA00022801"/>
    </source>
</evidence>
<dbReference type="RefSeq" id="WP_092013330.1">
    <property type="nucleotide sequence ID" value="NZ_FOXH01000002.1"/>
</dbReference>
<dbReference type="PANTHER" id="PTHR46233">
    <property type="entry name" value="HYDROXYACYLGLUTATHIONE HYDROLASE GLOC"/>
    <property type="match status" value="1"/>
</dbReference>
<dbReference type="SUPFAM" id="SSF56281">
    <property type="entry name" value="Metallo-hydrolase/oxidoreductase"/>
    <property type="match status" value="1"/>
</dbReference>
<dbReference type="Gene3D" id="3.60.15.10">
    <property type="entry name" value="Ribonuclease Z/Hydroxyacylglutathione hydrolase-like"/>
    <property type="match status" value="1"/>
</dbReference>
<keyword evidence="4" id="KW-0862">Zinc</keyword>
<dbReference type="InterPro" id="IPR001279">
    <property type="entry name" value="Metallo-B-lactamas"/>
</dbReference>
<comment type="cofactor">
    <cofactor evidence="1">
        <name>Zn(2+)</name>
        <dbReference type="ChEBI" id="CHEBI:29105"/>
    </cofactor>
</comment>
<dbReference type="InterPro" id="IPR051453">
    <property type="entry name" value="MBL_Glyoxalase_II"/>
</dbReference>
<sequence>MLQIHTFTFNPFQENTYVVSDETRECVIIDPGCHNYEERKILKDFIDNQNFKVTHLLNTHAHIDHVLGNEFVKRNFGVKLYLHKNDIPLLQNAAGRAEYFGFPAYEGSEVDVFLEEGDVIKFGNSTLDVLFVPGHAPGHVAFVNTEQKICLSGDVLFRGSVGRTDLPLCNFDDLMNSIRTKLYTLEDDTVVYPGHGGPTKIGIEKRTNPYCRL</sequence>
<dbReference type="Proteomes" id="UP000199306">
    <property type="component" value="Unassembled WGS sequence"/>
</dbReference>
<evidence type="ECO:0000256" key="4">
    <source>
        <dbReference type="ARBA" id="ARBA00022833"/>
    </source>
</evidence>
<dbReference type="PANTHER" id="PTHR46233:SF3">
    <property type="entry name" value="HYDROXYACYLGLUTATHIONE HYDROLASE GLOC"/>
    <property type="match status" value="1"/>
</dbReference>
<dbReference type="GO" id="GO:0046872">
    <property type="term" value="F:metal ion binding"/>
    <property type="evidence" value="ECO:0007669"/>
    <property type="project" value="UniProtKB-KW"/>
</dbReference>
<proteinExistence type="predicted"/>
<evidence type="ECO:0000259" key="5">
    <source>
        <dbReference type="SMART" id="SM00849"/>
    </source>
</evidence>
<dbReference type="InterPro" id="IPR036866">
    <property type="entry name" value="RibonucZ/Hydroxyglut_hydro"/>
</dbReference>
<evidence type="ECO:0000313" key="6">
    <source>
        <dbReference type="EMBL" id="SFP32971.1"/>
    </source>
</evidence>
<feature type="domain" description="Metallo-beta-lactamase" evidence="5">
    <location>
        <begin position="13"/>
        <end position="195"/>
    </location>
</feature>
<dbReference type="GO" id="GO:0016787">
    <property type="term" value="F:hydrolase activity"/>
    <property type="evidence" value="ECO:0007669"/>
    <property type="project" value="UniProtKB-KW"/>
</dbReference>
<keyword evidence="2" id="KW-0479">Metal-binding</keyword>
<organism evidence="6 7">
    <name type="scientific">Pseudarcicella hirudinis</name>
    <dbReference type="NCBI Taxonomy" id="1079859"/>
    <lineage>
        <taxon>Bacteria</taxon>
        <taxon>Pseudomonadati</taxon>
        <taxon>Bacteroidota</taxon>
        <taxon>Cytophagia</taxon>
        <taxon>Cytophagales</taxon>
        <taxon>Flectobacillaceae</taxon>
        <taxon>Pseudarcicella</taxon>
    </lineage>
</organism>